<dbReference type="AlphaFoldDB" id="A0A5B7YFN1"/>
<feature type="domain" description="Methyltransferase type 11" evidence="1">
    <location>
        <begin position="77"/>
        <end position="126"/>
    </location>
</feature>
<keyword evidence="2" id="KW-0489">Methyltransferase</keyword>
<dbReference type="InterPro" id="IPR013216">
    <property type="entry name" value="Methyltransf_11"/>
</dbReference>
<proteinExistence type="predicted"/>
<evidence type="ECO:0000259" key="1">
    <source>
        <dbReference type="Pfam" id="PF08241"/>
    </source>
</evidence>
<dbReference type="InterPro" id="IPR029063">
    <property type="entry name" value="SAM-dependent_MTases_sf"/>
</dbReference>
<dbReference type="SUPFAM" id="SSF53335">
    <property type="entry name" value="S-adenosyl-L-methionine-dependent methyltransferases"/>
    <property type="match status" value="1"/>
</dbReference>
<dbReference type="EMBL" id="CP039852">
    <property type="protein sequence ID" value="QCZ93179.1"/>
    <property type="molecule type" value="Genomic_DNA"/>
</dbReference>
<evidence type="ECO:0000313" key="2">
    <source>
        <dbReference type="EMBL" id="QCZ93179.1"/>
    </source>
</evidence>
<reference evidence="2 3" key="1">
    <citation type="submission" date="2019-04" db="EMBL/GenBank/DDBJ databases">
        <title>Salinimonas iocasae sp. nov., a halophilic bacterium isolated from the outer tube casing of tubeworms in Okinawa Trough.</title>
        <authorList>
            <person name="Zhang H."/>
            <person name="Wang H."/>
            <person name="Li C."/>
        </authorList>
    </citation>
    <scope>NUCLEOTIDE SEQUENCE [LARGE SCALE GENOMIC DNA]</scope>
    <source>
        <strain evidence="2 3">KX18D6</strain>
    </source>
</reference>
<keyword evidence="3" id="KW-1185">Reference proteome</keyword>
<gene>
    <name evidence="2" type="ORF">FBQ74_06630</name>
</gene>
<dbReference type="Proteomes" id="UP000304912">
    <property type="component" value="Chromosome"/>
</dbReference>
<protein>
    <submittedName>
        <fullName evidence="2">Class I SAM-dependent methyltransferase</fullName>
    </submittedName>
</protein>
<dbReference type="RefSeq" id="WP_139755926.1">
    <property type="nucleotide sequence ID" value="NZ_CP039852.1"/>
</dbReference>
<accession>A0A5B7YFN1</accession>
<dbReference type="Gene3D" id="3.40.50.150">
    <property type="entry name" value="Vaccinia Virus protein VP39"/>
    <property type="match status" value="1"/>
</dbReference>
<dbReference type="OrthoDB" id="6191410at2"/>
<name>A0A5B7YFN1_9ALTE</name>
<dbReference type="GO" id="GO:0008757">
    <property type="term" value="F:S-adenosylmethionine-dependent methyltransferase activity"/>
    <property type="evidence" value="ECO:0007669"/>
    <property type="project" value="InterPro"/>
</dbReference>
<evidence type="ECO:0000313" key="3">
    <source>
        <dbReference type="Proteomes" id="UP000304912"/>
    </source>
</evidence>
<organism evidence="2 3">
    <name type="scientific">Salinimonas iocasae</name>
    <dbReference type="NCBI Taxonomy" id="2572577"/>
    <lineage>
        <taxon>Bacteria</taxon>
        <taxon>Pseudomonadati</taxon>
        <taxon>Pseudomonadota</taxon>
        <taxon>Gammaproteobacteria</taxon>
        <taxon>Alteromonadales</taxon>
        <taxon>Alteromonadaceae</taxon>
        <taxon>Alteromonas/Salinimonas group</taxon>
        <taxon>Salinimonas</taxon>
    </lineage>
</organism>
<dbReference type="GO" id="GO:0032259">
    <property type="term" value="P:methylation"/>
    <property type="evidence" value="ECO:0007669"/>
    <property type="project" value="UniProtKB-KW"/>
</dbReference>
<keyword evidence="2" id="KW-0808">Transferase</keyword>
<sequence>MKSAHIKQVPRYPAGWSELPAGESLRESVESVCDSFSQRIFGYHFVKLGALSNQINLSQCAIHHQIHQSPRPVAQAGVIAESTALPYIENSIDGFLLANELDFAQDPHQILREVDRCLTQSGFVIISGFNPYSLAGMARFLPVKKGNVLHDARFFSAHRVKDWLHLLGFEVIEQRRLLFSSFFMNPRWRLSERWQQKLSKYMPWCTSVYVLIARKRVWPMTTIRPKWKLSPQFRPVGASMYQRKSAGEGGILQPDVTVRKGKSAT</sequence>
<dbReference type="Pfam" id="PF08241">
    <property type="entry name" value="Methyltransf_11"/>
    <property type="match status" value="1"/>
</dbReference>
<dbReference type="KEGG" id="salk:FBQ74_06630"/>